<name>X0U867_9ZZZZ</name>
<dbReference type="Gene3D" id="3.40.50.300">
    <property type="entry name" value="P-loop containing nucleotide triphosphate hydrolases"/>
    <property type="match status" value="1"/>
</dbReference>
<dbReference type="GO" id="GO:0005524">
    <property type="term" value="F:ATP binding"/>
    <property type="evidence" value="ECO:0007669"/>
    <property type="project" value="InterPro"/>
</dbReference>
<dbReference type="AlphaFoldDB" id="X0U867"/>
<dbReference type="SUPFAM" id="SSF52540">
    <property type="entry name" value="P-loop containing nucleoside triphosphate hydrolases"/>
    <property type="match status" value="1"/>
</dbReference>
<dbReference type="SUPFAM" id="SSF54211">
    <property type="entry name" value="Ribosomal protein S5 domain 2-like"/>
    <property type="match status" value="1"/>
</dbReference>
<dbReference type="InterPro" id="IPR020568">
    <property type="entry name" value="Ribosomal_Su5_D2-typ_SF"/>
</dbReference>
<dbReference type="Pfam" id="PF01078">
    <property type="entry name" value="Mg_chelatase"/>
    <property type="match status" value="1"/>
</dbReference>
<comment type="caution">
    <text evidence="2">The sequence shown here is derived from an EMBL/GenBank/DDBJ whole genome shotgun (WGS) entry which is preliminary data.</text>
</comment>
<dbReference type="InterPro" id="IPR000523">
    <property type="entry name" value="Mg_chelatse_chII-like_cat_dom"/>
</dbReference>
<dbReference type="Pfam" id="PF13541">
    <property type="entry name" value="ChlI"/>
    <property type="match status" value="1"/>
</dbReference>
<dbReference type="InterPro" id="IPR027417">
    <property type="entry name" value="P-loop_NTPase"/>
</dbReference>
<sequence length="228" mass="24290">MLAKVNSAALNGIEAYPVEIEVHLQRGNPHTTIVGLPDAAVKESKERVHAALRNTGFHVAQRRQIINLAPAHTRKEGPSFDLPMALGIMAASEQMPAGRLADFAVVGELALDGTVRPVAGCLPIALMCRETGIRSLIVPQANAREAAVVEGVEVFPVESLTAAQEFIAGRRIIEPFRFSFEEALEAADDYEEDFADVRGQEHVKRGLAVACAGGHNAIMIGPPGAGKT</sequence>
<dbReference type="PANTHER" id="PTHR32039">
    <property type="entry name" value="MAGNESIUM-CHELATASE SUBUNIT CHLI"/>
    <property type="match status" value="1"/>
</dbReference>
<accession>X0U867</accession>
<protein>
    <recommendedName>
        <fullName evidence="1">Magnesium chelatase ChlI-like catalytic domain-containing protein</fullName>
    </recommendedName>
</protein>
<dbReference type="PANTHER" id="PTHR32039:SF7">
    <property type="entry name" value="COMPETENCE PROTEIN COMM"/>
    <property type="match status" value="1"/>
</dbReference>
<organism evidence="2">
    <name type="scientific">marine sediment metagenome</name>
    <dbReference type="NCBI Taxonomy" id="412755"/>
    <lineage>
        <taxon>unclassified sequences</taxon>
        <taxon>metagenomes</taxon>
        <taxon>ecological metagenomes</taxon>
    </lineage>
</organism>
<dbReference type="Gene3D" id="3.30.230.10">
    <property type="match status" value="1"/>
</dbReference>
<evidence type="ECO:0000259" key="1">
    <source>
        <dbReference type="Pfam" id="PF01078"/>
    </source>
</evidence>
<dbReference type="InterPro" id="IPR014721">
    <property type="entry name" value="Ribsml_uS5_D2-typ_fold_subgr"/>
</dbReference>
<proteinExistence type="predicted"/>
<feature type="non-terminal residue" evidence="2">
    <location>
        <position position="228"/>
    </location>
</feature>
<feature type="domain" description="Magnesium chelatase ChlI-like catalytic" evidence="1">
    <location>
        <begin position="193"/>
        <end position="228"/>
    </location>
</feature>
<reference evidence="2" key="1">
    <citation type="journal article" date="2014" name="Front. Microbiol.">
        <title>High frequency of phylogenetically diverse reductive dehalogenase-homologous genes in deep subseafloor sedimentary metagenomes.</title>
        <authorList>
            <person name="Kawai M."/>
            <person name="Futagami T."/>
            <person name="Toyoda A."/>
            <person name="Takaki Y."/>
            <person name="Nishi S."/>
            <person name="Hori S."/>
            <person name="Arai W."/>
            <person name="Tsubouchi T."/>
            <person name="Morono Y."/>
            <person name="Uchiyama I."/>
            <person name="Ito T."/>
            <person name="Fujiyama A."/>
            <person name="Inagaki F."/>
            <person name="Takami H."/>
        </authorList>
    </citation>
    <scope>NUCLEOTIDE SEQUENCE</scope>
    <source>
        <strain evidence="2">Expedition CK06-06</strain>
    </source>
</reference>
<evidence type="ECO:0000313" key="2">
    <source>
        <dbReference type="EMBL" id="GAG01964.1"/>
    </source>
</evidence>
<dbReference type="InterPro" id="IPR045006">
    <property type="entry name" value="CHLI-like"/>
</dbReference>
<gene>
    <name evidence="2" type="ORF">S01H1_41840</name>
</gene>
<dbReference type="EMBL" id="BARS01026560">
    <property type="protein sequence ID" value="GAG01964.1"/>
    <property type="molecule type" value="Genomic_DNA"/>
</dbReference>